<dbReference type="SMR" id="A0A0Q9XPP1"/>
<evidence type="ECO:0000256" key="5">
    <source>
        <dbReference type="SAM" id="SignalP"/>
    </source>
</evidence>
<evidence type="ECO:0000259" key="6">
    <source>
        <dbReference type="SMART" id="SM00093"/>
    </source>
</evidence>
<feature type="signal peptide" evidence="5">
    <location>
        <begin position="1"/>
        <end position="23"/>
    </location>
</feature>
<evidence type="ECO:0000313" key="7">
    <source>
        <dbReference type="EMBL" id="KRG06449.1"/>
    </source>
</evidence>
<keyword evidence="2" id="KW-0646">Protease inhibitor</keyword>
<organism evidence="7 8">
    <name type="scientific">Drosophila mojavensis</name>
    <name type="common">Fruit fly</name>
    <dbReference type="NCBI Taxonomy" id="7230"/>
    <lineage>
        <taxon>Eukaryota</taxon>
        <taxon>Metazoa</taxon>
        <taxon>Ecdysozoa</taxon>
        <taxon>Arthropoda</taxon>
        <taxon>Hexapoda</taxon>
        <taxon>Insecta</taxon>
        <taxon>Pterygota</taxon>
        <taxon>Neoptera</taxon>
        <taxon>Endopterygota</taxon>
        <taxon>Diptera</taxon>
        <taxon>Brachycera</taxon>
        <taxon>Muscomorpha</taxon>
        <taxon>Ephydroidea</taxon>
        <taxon>Drosophilidae</taxon>
        <taxon>Drosophila</taxon>
    </lineage>
</organism>
<keyword evidence="8" id="KW-1185">Reference proteome</keyword>
<dbReference type="OrthoDB" id="7862732at2759"/>
<sequence length="372" mass="42376">MAKLCRYPLFVLLLSSFLQLTLADIATTIIASVFKKTKTLNFVMSPRLLIESLYPIYVGAGGDTLREISKFLKIEDETKLRVLTEFESDRKRIAQSLKGTVTMATALFGSNKNKIPDEYTNILIGILNTDYQTVDFKRPTAAAKVINEWVANNTDNHITHLIDKTPLGAKLMLFSALYFNGNLSLPNPKEITETFYSTLIGGTESRFNVSATLTKIRLQYDFLKEINADIVSVPYIKSKVKLVFLIPKEKNDIQTIENNLHKVNVSRLAPKKRKTFELIIPYFTVKSTQNYKSVFEYIHDDRTISYRSKTFLQDIIQKIEFKQFKSHSQGASGRASLHRSNGLARISLLHPFIFLVKDKFNIYLAGRIGLIK</sequence>
<evidence type="ECO:0000256" key="2">
    <source>
        <dbReference type="ARBA" id="ARBA00022690"/>
    </source>
</evidence>
<dbReference type="EMBL" id="CH933809">
    <property type="protein sequence ID" value="KRG06449.1"/>
    <property type="molecule type" value="Genomic_DNA"/>
</dbReference>
<dbReference type="GO" id="GO:0004867">
    <property type="term" value="F:serine-type endopeptidase inhibitor activity"/>
    <property type="evidence" value="ECO:0007669"/>
    <property type="project" value="UniProtKB-KW"/>
</dbReference>
<dbReference type="AlphaFoldDB" id="A0A0Q9XPP1"/>
<dbReference type="InterPro" id="IPR023796">
    <property type="entry name" value="Serpin_dom"/>
</dbReference>
<dbReference type="Proteomes" id="UP000009192">
    <property type="component" value="Unassembled WGS sequence"/>
</dbReference>
<dbReference type="Gene3D" id="2.30.39.10">
    <property type="entry name" value="Alpha-1-antitrypsin, domain 1"/>
    <property type="match status" value="1"/>
</dbReference>
<protein>
    <recommendedName>
        <fullName evidence="6">Serpin domain-containing protein</fullName>
    </recommendedName>
</protein>
<dbReference type="GO" id="GO:0005615">
    <property type="term" value="C:extracellular space"/>
    <property type="evidence" value="ECO:0007669"/>
    <property type="project" value="InterPro"/>
</dbReference>
<evidence type="ECO:0000313" key="8">
    <source>
        <dbReference type="Proteomes" id="UP000009192"/>
    </source>
</evidence>
<evidence type="ECO:0000256" key="3">
    <source>
        <dbReference type="ARBA" id="ARBA00022900"/>
    </source>
</evidence>
<dbReference type="InterPro" id="IPR036186">
    <property type="entry name" value="Serpin_sf"/>
</dbReference>
<keyword evidence="3" id="KW-0722">Serine protease inhibitor</keyword>
<comment type="similarity">
    <text evidence="1 4">Belongs to the serpin family.</text>
</comment>
<dbReference type="InterPro" id="IPR042185">
    <property type="entry name" value="Serpin_sf_2"/>
</dbReference>
<evidence type="ECO:0000256" key="1">
    <source>
        <dbReference type="ARBA" id="ARBA00009500"/>
    </source>
</evidence>
<dbReference type="KEGG" id="dmo:Dmoj_GI26005"/>
<feature type="domain" description="Serpin" evidence="6">
    <location>
        <begin position="31"/>
        <end position="372"/>
    </location>
</feature>
<keyword evidence="5" id="KW-0732">Signal</keyword>
<accession>A0A0Q9XPP1</accession>
<dbReference type="InParanoid" id="A0A0Q9XPP1"/>
<dbReference type="SUPFAM" id="SSF56574">
    <property type="entry name" value="Serpins"/>
    <property type="match status" value="1"/>
</dbReference>
<proteinExistence type="inferred from homology"/>
<dbReference type="SMART" id="SM00093">
    <property type="entry name" value="SERPIN"/>
    <property type="match status" value="1"/>
</dbReference>
<dbReference type="PANTHER" id="PTHR11461">
    <property type="entry name" value="SERINE PROTEASE INHIBITOR, SERPIN"/>
    <property type="match status" value="1"/>
</dbReference>
<feature type="chain" id="PRO_5006388124" description="Serpin domain-containing protein" evidence="5">
    <location>
        <begin position="24"/>
        <end position="372"/>
    </location>
</feature>
<dbReference type="InterPro" id="IPR042178">
    <property type="entry name" value="Serpin_sf_1"/>
</dbReference>
<name>A0A0Q9XPP1_DROMO</name>
<dbReference type="PANTHER" id="PTHR11461:SF211">
    <property type="entry name" value="GH10112P-RELATED"/>
    <property type="match status" value="1"/>
</dbReference>
<gene>
    <name evidence="7" type="primary">Dmoj\GI26005</name>
    <name evidence="7" type="ORF">Dmoj_GI26005</name>
</gene>
<dbReference type="Pfam" id="PF00079">
    <property type="entry name" value="Serpin"/>
    <property type="match status" value="1"/>
</dbReference>
<reference evidence="7 8" key="1">
    <citation type="journal article" date="2007" name="Nature">
        <title>Evolution of genes and genomes on the Drosophila phylogeny.</title>
        <authorList>
            <consortium name="Drosophila 12 Genomes Consortium"/>
            <person name="Clark A.G."/>
            <person name="Eisen M.B."/>
            <person name="Smith D.R."/>
            <person name="Bergman C.M."/>
            <person name="Oliver B."/>
            <person name="Markow T.A."/>
            <person name="Kaufman T.C."/>
            <person name="Kellis M."/>
            <person name="Gelbart W."/>
            <person name="Iyer V.N."/>
            <person name="Pollard D.A."/>
            <person name="Sackton T.B."/>
            <person name="Larracuente A.M."/>
            <person name="Singh N.D."/>
            <person name="Abad J.P."/>
            <person name="Abt D.N."/>
            <person name="Adryan B."/>
            <person name="Aguade M."/>
            <person name="Akashi H."/>
            <person name="Anderson W.W."/>
            <person name="Aquadro C.F."/>
            <person name="Ardell D.H."/>
            <person name="Arguello R."/>
            <person name="Artieri C.G."/>
            <person name="Barbash D.A."/>
            <person name="Barker D."/>
            <person name="Barsanti P."/>
            <person name="Batterham P."/>
            <person name="Batzoglou S."/>
            <person name="Begun D."/>
            <person name="Bhutkar A."/>
            <person name="Blanco E."/>
            <person name="Bosak S.A."/>
            <person name="Bradley R.K."/>
            <person name="Brand A.D."/>
            <person name="Brent M.R."/>
            <person name="Brooks A.N."/>
            <person name="Brown R.H."/>
            <person name="Butlin R.K."/>
            <person name="Caggese C."/>
            <person name="Calvi B.R."/>
            <person name="Bernardo de Carvalho A."/>
            <person name="Caspi A."/>
            <person name="Castrezana S."/>
            <person name="Celniker S.E."/>
            <person name="Chang J.L."/>
            <person name="Chapple C."/>
            <person name="Chatterji S."/>
            <person name="Chinwalla A."/>
            <person name="Civetta A."/>
            <person name="Clifton S.W."/>
            <person name="Comeron J.M."/>
            <person name="Costello J.C."/>
            <person name="Coyne J.A."/>
            <person name="Daub J."/>
            <person name="David R.G."/>
            <person name="Delcher A.L."/>
            <person name="Delehaunty K."/>
            <person name="Do C.B."/>
            <person name="Ebling H."/>
            <person name="Edwards K."/>
            <person name="Eickbush T."/>
            <person name="Evans J.D."/>
            <person name="Filipski A."/>
            <person name="Findeiss S."/>
            <person name="Freyhult E."/>
            <person name="Fulton L."/>
            <person name="Fulton R."/>
            <person name="Garcia A.C."/>
            <person name="Gardiner A."/>
            <person name="Garfield D.A."/>
            <person name="Garvin B.E."/>
            <person name="Gibson G."/>
            <person name="Gilbert D."/>
            <person name="Gnerre S."/>
            <person name="Godfrey J."/>
            <person name="Good R."/>
            <person name="Gotea V."/>
            <person name="Gravely B."/>
            <person name="Greenberg A.J."/>
            <person name="Griffiths-Jones S."/>
            <person name="Gross S."/>
            <person name="Guigo R."/>
            <person name="Gustafson E.A."/>
            <person name="Haerty W."/>
            <person name="Hahn M.W."/>
            <person name="Halligan D.L."/>
            <person name="Halpern A.L."/>
            <person name="Halter G.M."/>
            <person name="Han M.V."/>
            <person name="Heger A."/>
            <person name="Hillier L."/>
            <person name="Hinrichs A.S."/>
            <person name="Holmes I."/>
            <person name="Hoskins R.A."/>
            <person name="Hubisz M.J."/>
            <person name="Hultmark D."/>
            <person name="Huntley M.A."/>
            <person name="Jaffe D.B."/>
            <person name="Jagadeeshan S."/>
            <person name="Jeck W.R."/>
            <person name="Johnson J."/>
            <person name="Jones C.D."/>
            <person name="Jordan W.C."/>
            <person name="Karpen G.H."/>
            <person name="Kataoka E."/>
            <person name="Keightley P.D."/>
            <person name="Kheradpour P."/>
            <person name="Kirkness E.F."/>
            <person name="Koerich L.B."/>
            <person name="Kristiansen K."/>
            <person name="Kudrna D."/>
            <person name="Kulathinal R.J."/>
            <person name="Kumar S."/>
            <person name="Kwok R."/>
            <person name="Lander E."/>
            <person name="Langley C.H."/>
            <person name="Lapoint R."/>
            <person name="Lazzaro B.P."/>
            <person name="Lee S.J."/>
            <person name="Levesque L."/>
            <person name="Li R."/>
            <person name="Lin C.F."/>
            <person name="Lin M.F."/>
            <person name="Lindblad-Toh K."/>
            <person name="Llopart A."/>
            <person name="Long M."/>
            <person name="Low L."/>
            <person name="Lozovsky E."/>
            <person name="Lu J."/>
            <person name="Luo M."/>
            <person name="Machado C.A."/>
            <person name="Makalowski W."/>
            <person name="Marzo M."/>
            <person name="Matsuda M."/>
            <person name="Matzkin L."/>
            <person name="McAllister B."/>
            <person name="McBride C.S."/>
            <person name="McKernan B."/>
            <person name="McKernan K."/>
            <person name="Mendez-Lago M."/>
            <person name="Minx P."/>
            <person name="Mollenhauer M.U."/>
            <person name="Montooth K."/>
            <person name="Mount S.M."/>
            <person name="Mu X."/>
            <person name="Myers E."/>
            <person name="Negre B."/>
            <person name="Newfeld S."/>
            <person name="Nielsen R."/>
            <person name="Noor M.A."/>
            <person name="O'Grady P."/>
            <person name="Pachter L."/>
            <person name="Papaceit M."/>
            <person name="Parisi M.J."/>
            <person name="Parisi M."/>
            <person name="Parts L."/>
            <person name="Pedersen J.S."/>
            <person name="Pesole G."/>
            <person name="Phillippy A.M."/>
            <person name="Ponting C.P."/>
            <person name="Pop M."/>
            <person name="Porcelli D."/>
            <person name="Powell J.R."/>
            <person name="Prohaska S."/>
            <person name="Pruitt K."/>
            <person name="Puig M."/>
            <person name="Quesneville H."/>
            <person name="Ram K.R."/>
            <person name="Rand D."/>
            <person name="Rasmussen M.D."/>
            <person name="Reed L.K."/>
            <person name="Reenan R."/>
            <person name="Reily A."/>
            <person name="Remington K.A."/>
            <person name="Rieger T.T."/>
            <person name="Ritchie M.G."/>
            <person name="Robin C."/>
            <person name="Rogers Y.H."/>
            <person name="Rohde C."/>
            <person name="Rozas J."/>
            <person name="Rubenfield M.J."/>
            <person name="Ruiz A."/>
            <person name="Russo S."/>
            <person name="Salzberg S.L."/>
            <person name="Sanchez-Gracia A."/>
            <person name="Saranga D.J."/>
            <person name="Sato H."/>
            <person name="Schaeffer S.W."/>
            <person name="Schatz M.C."/>
            <person name="Schlenke T."/>
            <person name="Schwartz R."/>
            <person name="Segarra C."/>
            <person name="Singh R.S."/>
            <person name="Sirot L."/>
            <person name="Sirota M."/>
            <person name="Sisneros N.B."/>
            <person name="Smith C.D."/>
            <person name="Smith T.F."/>
            <person name="Spieth J."/>
            <person name="Stage D.E."/>
            <person name="Stark A."/>
            <person name="Stephan W."/>
            <person name="Strausberg R.L."/>
            <person name="Strempel S."/>
            <person name="Sturgill D."/>
            <person name="Sutton G."/>
            <person name="Sutton G.G."/>
            <person name="Tao W."/>
            <person name="Teichmann S."/>
            <person name="Tobari Y.N."/>
            <person name="Tomimura Y."/>
            <person name="Tsolas J.M."/>
            <person name="Valente V.L."/>
            <person name="Venter E."/>
            <person name="Venter J.C."/>
            <person name="Vicario S."/>
            <person name="Vieira F.G."/>
            <person name="Vilella A.J."/>
            <person name="Villasante A."/>
            <person name="Walenz B."/>
            <person name="Wang J."/>
            <person name="Wasserman M."/>
            <person name="Watts T."/>
            <person name="Wilson D."/>
            <person name="Wilson R.K."/>
            <person name="Wing R.A."/>
            <person name="Wolfner M.F."/>
            <person name="Wong A."/>
            <person name="Wong G.K."/>
            <person name="Wu C.I."/>
            <person name="Wu G."/>
            <person name="Yamamoto D."/>
            <person name="Yang H.P."/>
            <person name="Yang S.P."/>
            <person name="Yorke J.A."/>
            <person name="Yoshida K."/>
            <person name="Zdobnov E."/>
            <person name="Zhang P."/>
            <person name="Zhang Y."/>
            <person name="Zimin A.V."/>
            <person name="Baldwin J."/>
            <person name="Abdouelleil A."/>
            <person name="Abdulkadir J."/>
            <person name="Abebe A."/>
            <person name="Abera B."/>
            <person name="Abreu J."/>
            <person name="Acer S.C."/>
            <person name="Aftuck L."/>
            <person name="Alexander A."/>
            <person name="An P."/>
            <person name="Anderson E."/>
            <person name="Anderson S."/>
            <person name="Arachi H."/>
            <person name="Azer M."/>
            <person name="Bachantsang P."/>
            <person name="Barry A."/>
            <person name="Bayul T."/>
            <person name="Berlin A."/>
            <person name="Bessette D."/>
            <person name="Bloom T."/>
            <person name="Blye J."/>
            <person name="Boguslavskiy L."/>
            <person name="Bonnet C."/>
            <person name="Boukhgalter B."/>
            <person name="Bourzgui I."/>
            <person name="Brown A."/>
            <person name="Cahill P."/>
            <person name="Channer S."/>
            <person name="Cheshatsang Y."/>
            <person name="Chuda L."/>
            <person name="Citroen M."/>
            <person name="Collymore A."/>
            <person name="Cooke P."/>
            <person name="Costello M."/>
            <person name="D'Aco K."/>
            <person name="Daza R."/>
            <person name="De Haan G."/>
            <person name="DeGray S."/>
            <person name="DeMaso C."/>
            <person name="Dhargay N."/>
            <person name="Dooley K."/>
            <person name="Dooley E."/>
            <person name="Doricent M."/>
            <person name="Dorje P."/>
            <person name="Dorjee K."/>
            <person name="Dupes A."/>
            <person name="Elong R."/>
            <person name="Falk J."/>
            <person name="Farina A."/>
            <person name="Faro S."/>
            <person name="Ferguson D."/>
            <person name="Fisher S."/>
            <person name="Foley C.D."/>
            <person name="Franke A."/>
            <person name="Friedrich D."/>
            <person name="Gadbois L."/>
            <person name="Gearin G."/>
            <person name="Gearin C.R."/>
            <person name="Giannoukos G."/>
            <person name="Goode T."/>
            <person name="Graham J."/>
            <person name="Grandbois E."/>
            <person name="Grewal S."/>
            <person name="Gyaltsen K."/>
            <person name="Hafez N."/>
            <person name="Hagos B."/>
            <person name="Hall J."/>
            <person name="Henson C."/>
            <person name="Hollinger A."/>
            <person name="Honan T."/>
            <person name="Huard M.D."/>
            <person name="Hughes L."/>
            <person name="Hurhula B."/>
            <person name="Husby M.E."/>
            <person name="Kamat A."/>
            <person name="Kanga B."/>
            <person name="Kashin S."/>
            <person name="Khazanovich D."/>
            <person name="Kisner P."/>
            <person name="Lance K."/>
            <person name="Lara M."/>
            <person name="Lee W."/>
            <person name="Lennon N."/>
            <person name="Letendre F."/>
            <person name="LeVine R."/>
            <person name="Lipovsky A."/>
            <person name="Liu X."/>
            <person name="Liu J."/>
            <person name="Liu S."/>
            <person name="Lokyitsang T."/>
            <person name="Lokyitsang Y."/>
            <person name="Lubonja R."/>
            <person name="Lui A."/>
            <person name="MacDonald P."/>
            <person name="Magnisalis V."/>
            <person name="Maru K."/>
            <person name="Matthews C."/>
            <person name="McCusker W."/>
            <person name="McDonough S."/>
            <person name="Mehta T."/>
            <person name="Meldrim J."/>
            <person name="Meneus L."/>
            <person name="Mihai O."/>
            <person name="Mihalev A."/>
            <person name="Mihova T."/>
            <person name="Mittelman R."/>
            <person name="Mlenga V."/>
            <person name="Montmayeur A."/>
            <person name="Mulrain L."/>
            <person name="Navidi A."/>
            <person name="Naylor J."/>
            <person name="Negash T."/>
            <person name="Nguyen T."/>
            <person name="Nguyen N."/>
            <person name="Nicol R."/>
            <person name="Norbu C."/>
            <person name="Norbu N."/>
            <person name="Novod N."/>
            <person name="O'Neill B."/>
            <person name="Osman S."/>
            <person name="Markiewicz E."/>
            <person name="Oyono O.L."/>
            <person name="Patti C."/>
            <person name="Phunkhang P."/>
            <person name="Pierre F."/>
            <person name="Priest M."/>
            <person name="Raghuraman S."/>
            <person name="Rege F."/>
            <person name="Reyes R."/>
            <person name="Rise C."/>
            <person name="Rogov P."/>
            <person name="Ross K."/>
            <person name="Ryan E."/>
            <person name="Settipalli S."/>
            <person name="Shea T."/>
            <person name="Sherpa N."/>
            <person name="Shi L."/>
            <person name="Shih D."/>
            <person name="Sparrow T."/>
            <person name="Spaulding J."/>
            <person name="Stalker J."/>
            <person name="Stange-Thomann N."/>
            <person name="Stavropoulos S."/>
            <person name="Stone C."/>
            <person name="Strader C."/>
            <person name="Tesfaye S."/>
            <person name="Thomson T."/>
            <person name="Thoulutsang Y."/>
            <person name="Thoulutsang D."/>
            <person name="Topham K."/>
            <person name="Topping I."/>
            <person name="Tsamla T."/>
            <person name="Vassiliev H."/>
            <person name="Vo A."/>
            <person name="Wangchuk T."/>
            <person name="Wangdi T."/>
            <person name="Weiand M."/>
            <person name="Wilkinson J."/>
            <person name="Wilson A."/>
            <person name="Yadav S."/>
            <person name="Young G."/>
            <person name="Yu Q."/>
            <person name="Zembek L."/>
            <person name="Zhong D."/>
            <person name="Zimmer A."/>
            <person name="Zwirko Z."/>
            <person name="Jaffe D.B."/>
            <person name="Alvarez P."/>
            <person name="Brockman W."/>
            <person name="Butler J."/>
            <person name="Chin C."/>
            <person name="Gnerre S."/>
            <person name="Grabherr M."/>
            <person name="Kleber M."/>
            <person name="Mauceli E."/>
            <person name="MacCallum I."/>
        </authorList>
    </citation>
    <scope>NUCLEOTIDE SEQUENCE [LARGE SCALE GENOMIC DNA]</scope>
    <source>
        <strain evidence="8">Tucson 15081-1352.22</strain>
    </source>
</reference>
<dbReference type="Gene3D" id="3.30.497.10">
    <property type="entry name" value="Antithrombin, subunit I, domain 2"/>
    <property type="match status" value="1"/>
</dbReference>
<dbReference type="InterPro" id="IPR000215">
    <property type="entry name" value="Serpin_fam"/>
</dbReference>
<evidence type="ECO:0000256" key="4">
    <source>
        <dbReference type="RuleBase" id="RU000411"/>
    </source>
</evidence>